<keyword evidence="3" id="KW-0677">Repeat</keyword>
<dbReference type="PANTHER" id="PTHR47772:SF13">
    <property type="entry name" value="GASTRULA ZINC FINGER PROTEIN XLCGF49.1-LIKE-RELATED"/>
    <property type="match status" value="1"/>
</dbReference>
<evidence type="ECO:0000256" key="5">
    <source>
        <dbReference type="ARBA" id="ARBA00022833"/>
    </source>
</evidence>
<dbReference type="PANTHER" id="PTHR47772">
    <property type="entry name" value="ZINC FINGER PROTEIN 200"/>
    <property type="match status" value="1"/>
</dbReference>
<evidence type="ECO:0000256" key="1">
    <source>
        <dbReference type="ARBA" id="ARBA00004123"/>
    </source>
</evidence>
<dbReference type="VEuPathDB" id="VectorBase:LDEU011206"/>
<name>A0A443S002_9ACAR</name>
<reference evidence="12 13" key="1">
    <citation type="journal article" date="2018" name="Gigascience">
        <title>Genomes of trombidid mites reveal novel predicted allergens and laterally-transferred genes associated with secondary metabolism.</title>
        <authorList>
            <person name="Dong X."/>
            <person name="Chaisiri K."/>
            <person name="Xia D."/>
            <person name="Armstrong S.D."/>
            <person name="Fang Y."/>
            <person name="Donnelly M.J."/>
            <person name="Kadowaki T."/>
            <person name="McGarry J.W."/>
            <person name="Darby A.C."/>
            <person name="Makepeace B.L."/>
        </authorList>
    </citation>
    <scope>NUCLEOTIDE SEQUENCE [LARGE SCALE GENOMIC DNA]</scope>
    <source>
        <strain evidence="12">UoL-UT</strain>
    </source>
</reference>
<feature type="domain" description="C2H2-type" evidence="11">
    <location>
        <begin position="139"/>
        <end position="167"/>
    </location>
</feature>
<evidence type="ECO:0000313" key="12">
    <source>
        <dbReference type="EMBL" id="RWS20834.1"/>
    </source>
</evidence>
<evidence type="ECO:0000256" key="7">
    <source>
        <dbReference type="ARBA" id="ARBA00023163"/>
    </source>
</evidence>
<evidence type="ECO:0000259" key="11">
    <source>
        <dbReference type="PROSITE" id="PS50157"/>
    </source>
</evidence>
<organism evidence="12 13">
    <name type="scientific">Leptotrombidium deliense</name>
    <dbReference type="NCBI Taxonomy" id="299467"/>
    <lineage>
        <taxon>Eukaryota</taxon>
        <taxon>Metazoa</taxon>
        <taxon>Ecdysozoa</taxon>
        <taxon>Arthropoda</taxon>
        <taxon>Chelicerata</taxon>
        <taxon>Arachnida</taxon>
        <taxon>Acari</taxon>
        <taxon>Acariformes</taxon>
        <taxon>Trombidiformes</taxon>
        <taxon>Prostigmata</taxon>
        <taxon>Anystina</taxon>
        <taxon>Parasitengona</taxon>
        <taxon>Trombiculoidea</taxon>
        <taxon>Trombiculidae</taxon>
        <taxon>Leptotrombidium</taxon>
    </lineage>
</organism>
<feature type="region of interest" description="Disordered" evidence="10">
    <location>
        <begin position="168"/>
        <end position="187"/>
    </location>
</feature>
<dbReference type="InterPro" id="IPR036236">
    <property type="entry name" value="Znf_C2H2_sf"/>
</dbReference>
<dbReference type="STRING" id="299467.A0A443S002"/>
<dbReference type="GO" id="GO:0005634">
    <property type="term" value="C:nucleus"/>
    <property type="evidence" value="ECO:0007669"/>
    <property type="project" value="UniProtKB-SubCell"/>
</dbReference>
<feature type="domain" description="C2H2-type" evidence="11">
    <location>
        <begin position="83"/>
        <end position="111"/>
    </location>
</feature>
<feature type="domain" description="C2H2-type" evidence="11">
    <location>
        <begin position="216"/>
        <end position="244"/>
    </location>
</feature>
<dbReference type="SMART" id="SM00355">
    <property type="entry name" value="ZnF_C2H2"/>
    <property type="match status" value="6"/>
</dbReference>
<dbReference type="Gene3D" id="3.30.160.60">
    <property type="entry name" value="Classic Zinc Finger"/>
    <property type="match status" value="3"/>
</dbReference>
<evidence type="ECO:0000256" key="2">
    <source>
        <dbReference type="ARBA" id="ARBA00022723"/>
    </source>
</evidence>
<keyword evidence="2" id="KW-0479">Metal-binding</keyword>
<dbReference type="PROSITE" id="PS50157">
    <property type="entry name" value="ZINC_FINGER_C2H2_2"/>
    <property type="match status" value="6"/>
</dbReference>
<dbReference type="AlphaFoldDB" id="A0A443S002"/>
<keyword evidence="5" id="KW-0862">Zinc</keyword>
<feature type="non-terminal residue" evidence="12">
    <location>
        <position position="330"/>
    </location>
</feature>
<accession>A0A443S002</accession>
<protein>
    <submittedName>
        <fullName evidence="12">Zinc finger protein 43-like protein</fullName>
    </submittedName>
</protein>
<evidence type="ECO:0000256" key="9">
    <source>
        <dbReference type="PROSITE-ProRule" id="PRU00042"/>
    </source>
</evidence>
<keyword evidence="13" id="KW-1185">Reference proteome</keyword>
<dbReference type="OrthoDB" id="6077919at2759"/>
<feature type="domain" description="C2H2-type" evidence="11">
    <location>
        <begin position="245"/>
        <end position="268"/>
    </location>
</feature>
<proteinExistence type="predicted"/>
<gene>
    <name evidence="12" type="ORF">B4U80_03868</name>
</gene>
<comment type="caution">
    <text evidence="12">The sequence shown here is derived from an EMBL/GenBank/DDBJ whole genome shotgun (WGS) entry which is preliminary data.</text>
</comment>
<sequence length="330" mass="37781">MNLSTVNMVHFLTMEACNTFDTEDASDGNQSKTKTCGKEVEQTPKKATNSENEILNLKKSNIGLIAKFNEQILLEVKNGVKKFKCKLCAKMLNTKVGIAQHIHSVHAAKKRFQCEICYKQFSQRAELIIHKRSHELTNYHCEICRICFSHKSSLGRHNKNIHKNTSEMRTNTRDVDSQTVDDPEQGKCKKRRIHRDTSEIEKQLTLKKIINGDKVFQCIHCKKLLISKTSAIRHIRVVHNKEIIFACKLCDRKYASQSGLNSHVQSVHEPLGTYKCDICKKIFKTERLKTMHLKSFHKADDNVSKTAENIAESVVAENGTKVNDEEKDLE</sequence>
<dbReference type="Pfam" id="PF00096">
    <property type="entry name" value="zf-C2H2"/>
    <property type="match status" value="1"/>
</dbReference>
<keyword evidence="6" id="KW-0805">Transcription regulation</keyword>
<feature type="domain" description="C2H2-type" evidence="11">
    <location>
        <begin position="274"/>
        <end position="302"/>
    </location>
</feature>
<keyword evidence="4 9" id="KW-0863">Zinc-finger</keyword>
<evidence type="ECO:0000256" key="3">
    <source>
        <dbReference type="ARBA" id="ARBA00022737"/>
    </source>
</evidence>
<evidence type="ECO:0000256" key="6">
    <source>
        <dbReference type="ARBA" id="ARBA00023015"/>
    </source>
</evidence>
<comment type="subcellular location">
    <subcellularLocation>
        <location evidence="1">Nucleus</location>
    </subcellularLocation>
</comment>
<dbReference type="Proteomes" id="UP000288716">
    <property type="component" value="Unassembled WGS sequence"/>
</dbReference>
<dbReference type="PROSITE" id="PS00028">
    <property type="entry name" value="ZINC_FINGER_C2H2_1"/>
    <property type="match status" value="6"/>
</dbReference>
<keyword evidence="8" id="KW-0539">Nucleus</keyword>
<feature type="domain" description="C2H2-type" evidence="11">
    <location>
        <begin position="112"/>
        <end position="134"/>
    </location>
</feature>
<evidence type="ECO:0000313" key="13">
    <source>
        <dbReference type="Proteomes" id="UP000288716"/>
    </source>
</evidence>
<dbReference type="SUPFAM" id="SSF57667">
    <property type="entry name" value="beta-beta-alpha zinc fingers"/>
    <property type="match status" value="3"/>
</dbReference>
<dbReference type="GO" id="GO:0008270">
    <property type="term" value="F:zinc ion binding"/>
    <property type="evidence" value="ECO:0007669"/>
    <property type="project" value="UniProtKB-KW"/>
</dbReference>
<dbReference type="EMBL" id="NCKV01015222">
    <property type="protein sequence ID" value="RWS20834.1"/>
    <property type="molecule type" value="Genomic_DNA"/>
</dbReference>
<dbReference type="Pfam" id="PF12874">
    <property type="entry name" value="zf-met"/>
    <property type="match status" value="1"/>
</dbReference>
<evidence type="ECO:0000256" key="10">
    <source>
        <dbReference type="SAM" id="MobiDB-lite"/>
    </source>
</evidence>
<keyword evidence="7" id="KW-0804">Transcription</keyword>
<evidence type="ECO:0000256" key="8">
    <source>
        <dbReference type="ARBA" id="ARBA00023242"/>
    </source>
</evidence>
<dbReference type="InterPro" id="IPR050636">
    <property type="entry name" value="C2H2-ZF_domain-containing"/>
</dbReference>
<evidence type="ECO:0000256" key="4">
    <source>
        <dbReference type="ARBA" id="ARBA00022771"/>
    </source>
</evidence>
<dbReference type="InterPro" id="IPR013087">
    <property type="entry name" value="Znf_C2H2_type"/>
</dbReference>